<feature type="region of interest" description="Disordered" evidence="2">
    <location>
        <begin position="162"/>
        <end position="334"/>
    </location>
</feature>
<dbReference type="SUPFAM" id="SSF47095">
    <property type="entry name" value="HMG-box"/>
    <property type="match status" value="1"/>
</dbReference>
<evidence type="ECO:0000256" key="1">
    <source>
        <dbReference type="PROSITE-ProRule" id="PRU00267"/>
    </source>
</evidence>
<dbReference type="Gene3D" id="1.10.30.10">
    <property type="entry name" value="High mobility group box domain"/>
    <property type="match status" value="1"/>
</dbReference>
<dbReference type="Pfam" id="PF09011">
    <property type="entry name" value="HMG_box_2"/>
    <property type="match status" value="1"/>
</dbReference>
<dbReference type="GO" id="GO:0005634">
    <property type="term" value="C:nucleus"/>
    <property type="evidence" value="ECO:0007669"/>
    <property type="project" value="UniProtKB-UniRule"/>
</dbReference>
<dbReference type="EMBL" id="HBIV01004492">
    <property type="protein sequence ID" value="CAE0648599.1"/>
    <property type="molecule type" value="Transcribed_RNA"/>
</dbReference>
<feature type="DNA-binding region" description="HMG box" evidence="1">
    <location>
        <begin position="32"/>
        <end position="109"/>
    </location>
</feature>
<feature type="compositionally biased region" description="Low complexity" evidence="2">
    <location>
        <begin position="376"/>
        <end position="404"/>
    </location>
</feature>
<feature type="compositionally biased region" description="Low complexity" evidence="2">
    <location>
        <begin position="239"/>
        <end position="250"/>
    </location>
</feature>
<feature type="compositionally biased region" description="Low complexity" evidence="2">
    <location>
        <begin position="271"/>
        <end position="334"/>
    </location>
</feature>
<dbReference type="AlphaFoldDB" id="A0A7S3YDP2"/>
<proteinExistence type="predicted"/>
<feature type="compositionally biased region" description="Polar residues" evidence="2">
    <location>
        <begin position="442"/>
        <end position="463"/>
    </location>
</feature>
<feature type="compositionally biased region" description="Low complexity" evidence="2">
    <location>
        <begin position="173"/>
        <end position="188"/>
    </location>
</feature>
<dbReference type="CDD" id="cd00084">
    <property type="entry name" value="HMG-box_SF"/>
    <property type="match status" value="1"/>
</dbReference>
<feature type="compositionally biased region" description="Basic residues" evidence="2">
    <location>
        <begin position="15"/>
        <end position="35"/>
    </location>
</feature>
<evidence type="ECO:0000256" key="2">
    <source>
        <dbReference type="SAM" id="MobiDB-lite"/>
    </source>
</evidence>
<reference evidence="4" key="1">
    <citation type="submission" date="2021-01" db="EMBL/GenBank/DDBJ databases">
        <authorList>
            <person name="Corre E."/>
            <person name="Pelletier E."/>
            <person name="Niang G."/>
            <person name="Scheremetjew M."/>
            <person name="Finn R."/>
            <person name="Kale V."/>
            <person name="Holt S."/>
            <person name="Cochrane G."/>
            <person name="Meng A."/>
            <person name="Brown T."/>
            <person name="Cohen L."/>
        </authorList>
    </citation>
    <scope>NUCLEOTIDE SEQUENCE</scope>
    <source>
        <strain evidence="4">CCCM811</strain>
    </source>
</reference>
<dbReference type="InterPro" id="IPR009071">
    <property type="entry name" value="HMG_box_dom"/>
</dbReference>
<gene>
    <name evidence="4" type="ORF">LGLO00237_LOCUS3143</name>
</gene>
<dbReference type="GO" id="GO:0003677">
    <property type="term" value="F:DNA binding"/>
    <property type="evidence" value="ECO:0007669"/>
    <property type="project" value="UniProtKB-UniRule"/>
</dbReference>
<evidence type="ECO:0000313" key="4">
    <source>
        <dbReference type="EMBL" id="CAE0648599.1"/>
    </source>
</evidence>
<name>A0A7S3YDP2_9EUKA</name>
<sequence length="508" mass="57931">MDNPIAMQNPSANLGKRKRRPATKKRKRLKRPRKPKTAYNFYQLTVRQSVCQEVWDLIGHSVDRVLHNEHVARIIGRRWRAMPEDQRRVFQQMADQDKYRYKQEKDQYDNMLRATLNSDELEAVNGGAAMPPMQAQRPGGVEAMQRFENGMPRADAKLPQFPKTTANPMHQMPPKLSSPLGPPLSLNELTHREFNGALNGQSFNHPDFSKPPIPPLESKPELQGNAIGTERKGSTNPLSHIAASSSDSSHFALKGVPSQHHLGNQRMNPSQQPQHQQHQHQHQLQQQLHKQQLQQQQIHRQQLHQQHLQQLQRQQQQHFQSQQNQQNQLQHQLQLNQHQMQQAQQHQLQKVSQRQLQQVSQQQLQAPQLHAQQQQLQQQIQQEHPLQVESHSIQQAHEAQQIQEVPGQEDKKNKAFAHPTNLTNQMTRKLDSSDSKNGEQKLPQTSGKDTSQKSGTDGSQAKSPTLMMKADSNSSLPRNGSSTGLFMLTGAPFGRVPSYPMLSGLADI</sequence>
<dbReference type="InterPro" id="IPR036910">
    <property type="entry name" value="HMG_box_dom_sf"/>
</dbReference>
<keyword evidence="1" id="KW-0539">Nucleus</keyword>
<feature type="domain" description="HMG box" evidence="3">
    <location>
        <begin position="32"/>
        <end position="109"/>
    </location>
</feature>
<feature type="compositionally biased region" description="Polar residues" evidence="2">
    <location>
        <begin position="261"/>
        <end position="270"/>
    </location>
</feature>
<dbReference type="SMART" id="SM00398">
    <property type="entry name" value="HMG"/>
    <property type="match status" value="1"/>
</dbReference>
<feature type="region of interest" description="Disordered" evidence="2">
    <location>
        <begin position="376"/>
        <end position="479"/>
    </location>
</feature>
<accession>A0A7S3YDP2</accession>
<organism evidence="4">
    <name type="scientific">Lotharella globosa</name>
    <dbReference type="NCBI Taxonomy" id="91324"/>
    <lineage>
        <taxon>Eukaryota</taxon>
        <taxon>Sar</taxon>
        <taxon>Rhizaria</taxon>
        <taxon>Cercozoa</taxon>
        <taxon>Chlorarachniophyceae</taxon>
        <taxon>Lotharella</taxon>
    </lineage>
</organism>
<protein>
    <recommendedName>
        <fullName evidence="3">HMG box domain-containing protein</fullName>
    </recommendedName>
</protein>
<feature type="compositionally biased region" description="Polar residues" evidence="2">
    <location>
        <begin position="1"/>
        <end position="12"/>
    </location>
</feature>
<feature type="compositionally biased region" description="Basic and acidic residues" evidence="2">
    <location>
        <begin position="428"/>
        <end position="439"/>
    </location>
</feature>
<evidence type="ECO:0000259" key="3">
    <source>
        <dbReference type="PROSITE" id="PS50118"/>
    </source>
</evidence>
<feature type="region of interest" description="Disordered" evidence="2">
    <location>
        <begin position="1"/>
        <end position="35"/>
    </location>
</feature>
<keyword evidence="1" id="KW-0238">DNA-binding</keyword>
<dbReference type="PROSITE" id="PS50118">
    <property type="entry name" value="HMG_BOX_2"/>
    <property type="match status" value="1"/>
</dbReference>